<organism evidence="3 4">
    <name type="scientific">Candidatus Dactylopiibacterium carminicum</name>
    <dbReference type="NCBI Taxonomy" id="857335"/>
    <lineage>
        <taxon>Bacteria</taxon>
        <taxon>Pseudomonadati</taxon>
        <taxon>Pseudomonadota</taxon>
        <taxon>Betaproteobacteria</taxon>
        <taxon>Rhodocyclales</taxon>
        <taxon>Rhodocyclaceae</taxon>
        <taxon>Candidatus Dactylopiibacterium</taxon>
    </lineage>
</organism>
<evidence type="ECO:0000313" key="3">
    <source>
        <dbReference type="EMBL" id="PAS91295.1"/>
    </source>
</evidence>
<evidence type="ECO:0000313" key="2">
    <source>
        <dbReference type="EMBL" id="KAF7597685.1"/>
    </source>
</evidence>
<reference evidence="3 4" key="2">
    <citation type="submission" date="2017-07" db="EMBL/GenBank/DDBJ databases">
        <title>Candidatus Dactylopiibacterium carminicum, a nitrogen-fixing symbiont of the cochineal insect Dactylopius coccus and Dactylopius opuntiae (Hemiptera: Coccoidea: Dactylopiidae).</title>
        <authorList>
            <person name="Vera A."/>
        </authorList>
    </citation>
    <scope>NUCLEOTIDE SEQUENCE [LARGE SCALE GENOMIC DNA]</scope>
    <source>
        <strain evidence="3 4">NFDCM</strain>
    </source>
</reference>
<sequence length="63" mass="7348">MMNKPHLTLRTHDDPPAPPPWAQHFRAFVVGAEDEQPLTLTIDKVEGFFWNRRNGIRAVEWLP</sequence>
<gene>
    <name evidence="2" type="ORF">BGI27_17485</name>
    <name evidence="3" type="ORF">CGU29_17235</name>
</gene>
<reference evidence="2 5" key="1">
    <citation type="submission" date="2016-08" db="EMBL/GenBank/DDBJ databases">
        <title>Candidatus Dactylopiibacterium carminicum genome sequence.</title>
        <authorList>
            <person name="Ramirez-Puebla S.T."/>
            <person name="Ormeno-Orrillo E."/>
            <person name="Vera-Ponce De Leon A."/>
            <person name="Luis L."/>
            <person name="Sanchez-Flores A."/>
            <person name="Monica R."/>
            <person name="Martinez-Romero E."/>
        </authorList>
    </citation>
    <scope>NUCLEOTIDE SEQUENCE [LARGE SCALE GENOMIC DNA]</scope>
    <source>
        <strain evidence="2">END1</strain>
    </source>
</reference>
<protein>
    <submittedName>
        <fullName evidence="3">Uncharacterized protein</fullName>
    </submittedName>
</protein>
<evidence type="ECO:0000313" key="4">
    <source>
        <dbReference type="Proteomes" id="UP000216107"/>
    </source>
</evidence>
<dbReference type="Proteomes" id="UP000216107">
    <property type="component" value="Unassembled WGS sequence"/>
</dbReference>
<dbReference type="AlphaFoldDB" id="A0A272EMG7"/>
<evidence type="ECO:0000313" key="5">
    <source>
        <dbReference type="Proteomes" id="UP000623509"/>
    </source>
</evidence>
<dbReference type="EMBL" id="MDUX01000112">
    <property type="protein sequence ID" value="KAF7597685.1"/>
    <property type="molecule type" value="Genomic_DNA"/>
</dbReference>
<accession>A0A272EMG7</accession>
<feature type="region of interest" description="Disordered" evidence="1">
    <location>
        <begin position="1"/>
        <end position="20"/>
    </location>
</feature>
<name>A0A272EMG7_9RHOO</name>
<dbReference type="EMBL" id="NMRN01000110">
    <property type="protein sequence ID" value="PAS91295.1"/>
    <property type="molecule type" value="Genomic_DNA"/>
</dbReference>
<keyword evidence="5" id="KW-1185">Reference proteome</keyword>
<dbReference type="Proteomes" id="UP000623509">
    <property type="component" value="Unassembled WGS sequence"/>
</dbReference>
<evidence type="ECO:0000256" key="1">
    <source>
        <dbReference type="SAM" id="MobiDB-lite"/>
    </source>
</evidence>
<proteinExistence type="predicted"/>
<comment type="caution">
    <text evidence="3">The sequence shown here is derived from an EMBL/GenBank/DDBJ whole genome shotgun (WGS) entry which is preliminary data.</text>
</comment>